<dbReference type="Pfam" id="PF00041">
    <property type="entry name" value="fn3"/>
    <property type="match status" value="1"/>
</dbReference>
<keyword evidence="1" id="KW-0732">Signal</keyword>
<reference evidence="3 4" key="1">
    <citation type="submission" date="2018-06" db="EMBL/GenBank/DDBJ databases">
        <title>Genomic Encyclopedia of Archaeal and Bacterial Type Strains, Phase II (KMG-II): from individual species to whole genera.</title>
        <authorList>
            <person name="Goeker M."/>
        </authorList>
    </citation>
    <scope>NUCLEOTIDE SEQUENCE [LARGE SCALE GENOMIC DNA]</scope>
    <source>
        <strain evidence="3 4">DSM 17205</strain>
    </source>
</reference>
<comment type="caution">
    <text evidence="3">The sequence shown here is derived from an EMBL/GenBank/DDBJ whole genome shotgun (WGS) entry which is preliminary data.</text>
</comment>
<dbReference type="PROSITE" id="PS50853">
    <property type="entry name" value="FN3"/>
    <property type="match status" value="1"/>
</dbReference>
<gene>
    <name evidence="3" type="ORF">LX97_01813</name>
</gene>
<evidence type="ECO:0000256" key="1">
    <source>
        <dbReference type="ARBA" id="ARBA00022729"/>
    </source>
</evidence>
<sequence>MKKITLLIVLFISAISYGQFLSEDFESGTFPPAGWTLNSTNTNFTFQLSTNANGGTGAAEVQYDPALVAQNETLISPSLDFTAATAPELTLFVNLSYFWAVDPNNNYDITISARQGANTTALWTEADLGVFTSFTWIEVTLDLTAYAGLNNVFVEINYTGTDGASFNLDDILVEEAPACDIPNNLSFDATNLTNTTADVTWDNAGNFDIRYGEFPYAVRDAGGTVDTVLAGNSYQLTGLTPGVSYNVFVRQSCAGGLLSDWEEVIVGTTPVPGVAFPFDEDFEPDANQALVLNLGINYLSTTGNWGYRQDDLSDGDTTNDYASNGVGSVFSNSTFTDAAADATIYLGPYTLAANSQYTFSFQQRNRVVSDATTPNKDIEVVAATTTDGTTNTLLATFDDMNNVTHQMRSGTFTPTAAGDYYFGIRDKSALLTGVTTANSVYADAVNITSTLSVDDVNGIDLNYFFNSTTNNFNIEITEGILDNIEVYNLLGQQVIHQQVDHSSASIDMNAATDGVYIAKINFNGKTRSIKFVK</sequence>
<dbReference type="NCBIfam" id="TIGR04183">
    <property type="entry name" value="Por_Secre_tail"/>
    <property type="match status" value="1"/>
</dbReference>
<organism evidence="3 4">
    <name type="scientific">Nonlabens dokdonensis</name>
    <dbReference type="NCBI Taxonomy" id="328515"/>
    <lineage>
        <taxon>Bacteria</taxon>
        <taxon>Pseudomonadati</taxon>
        <taxon>Bacteroidota</taxon>
        <taxon>Flavobacteriia</taxon>
        <taxon>Flavobacteriales</taxon>
        <taxon>Flavobacteriaceae</taxon>
        <taxon>Nonlabens</taxon>
    </lineage>
</organism>
<evidence type="ECO:0000313" key="4">
    <source>
        <dbReference type="Proteomes" id="UP000248584"/>
    </source>
</evidence>
<feature type="domain" description="Fibronectin type-III" evidence="2">
    <location>
        <begin position="181"/>
        <end position="272"/>
    </location>
</feature>
<name>A0ABX5PYW1_9FLAO</name>
<keyword evidence="4" id="KW-1185">Reference proteome</keyword>
<evidence type="ECO:0000313" key="3">
    <source>
        <dbReference type="EMBL" id="PZX41032.1"/>
    </source>
</evidence>
<dbReference type="InterPro" id="IPR013783">
    <property type="entry name" value="Ig-like_fold"/>
</dbReference>
<dbReference type="EMBL" id="QKZR01000002">
    <property type="protein sequence ID" value="PZX41032.1"/>
    <property type="molecule type" value="Genomic_DNA"/>
</dbReference>
<dbReference type="Gene3D" id="2.60.40.10">
    <property type="entry name" value="Immunoglobulins"/>
    <property type="match status" value="1"/>
</dbReference>
<protein>
    <submittedName>
        <fullName evidence="3">Secreted protein (Por secretion system target)</fullName>
    </submittedName>
</protein>
<evidence type="ECO:0000259" key="2">
    <source>
        <dbReference type="PROSITE" id="PS50853"/>
    </source>
</evidence>
<dbReference type="SUPFAM" id="SSF49265">
    <property type="entry name" value="Fibronectin type III"/>
    <property type="match status" value="1"/>
</dbReference>
<dbReference type="InterPro" id="IPR026444">
    <property type="entry name" value="Secre_tail"/>
</dbReference>
<dbReference type="Proteomes" id="UP000248584">
    <property type="component" value="Unassembled WGS sequence"/>
</dbReference>
<dbReference type="CDD" id="cd00063">
    <property type="entry name" value="FN3"/>
    <property type="match status" value="1"/>
</dbReference>
<dbReference type="InterPro" id="IPR003961">
    <property type="entry name" value="FN3_dom"/>
</dbReference>
<dbReference type="InterPro" id="IPR036116">
    <property type="entry name" value="FN3_sf"/>
</dbReference>
<dbReference type="RefSeq" id="WP_015362568.1">
    <property type="nucleotide sequence ID" value="NZ_QKZR01000002.1"/>
</dbReference>
<proteinExistence type="predicted"/>
<accession>A0ABX5PYW1</accession>
<dbReference type="Pfam" id="PF18962">
    <property type="entry name" value="Por_Secre_tail"/>
    <property type="match status" value="1"/>
</dbReference>